<dbReference type="AlphaFoldDB" id="A0A1H7DPU5"/>
<name>A0A1H7DPU5_9ACTN</name>
<organism evidence="1 2">
    <name type="scientific">Micromonospora phaseoli</name>
    <dbReference type="NCBI Taxonomy" id="1144548"/>
    <lineage>
        <taxon>Bacteria</taxon>
        <taxon>Bacillati</taxon>
        <taxon>Actinomycetota</taxon>
        <taxon>Actinomycetes</taxon>
        <taxon>Micromonosporales</taxon>
        <taxon>Micromonosporaceae</taxon>
        <taxon>Micromonospora</taxon>
    </lineage>
</organism>
<dbReference type="STRING" id="1144548.SAMN05443287_11610"/>
<evidence type="ECO:0000313" key="2">
    <source>
        <dbReference type="Proteomes" id="UP000198707"/>
    </source>
</evidence>
<dbReference type="EMBL" id="FNYV01000016">
    <property type="protein sequence ID" value="SEK03766.1"/>
    <property type="molecule type" value="Genomic_DNA"/>
</dbReference>
<accession>A0A1H7DPU5</accession>
<keyword evidence="2" id="KW-1185">Reference proteome</keyword>
<dbReference type="Proteomes" id="UP000198707">
    <property type="component" value="Unassembled WGS sequence"/>
</dbReference>
<evidence type="ECO:0000313" key="1">
    <source>
        <dbReference type="EMBL" id="SEK03766.1"/>
    </source>
</evidence>
<protein>
    <submittedName>
        <fullName evidence="1">Uncharacterized protein</fullName>
    </submittedName>
</protein>
<proteinExistence type="predicted"/>
<reference evidence="2" key="1">
    <citation type="submission" date="2016-10" db="EMBL/GenBank/DDBJ databases">
        <authorList>
            <person name="Varghese N."/>
            <person name="Submissions S."/>
        </authorList>
    </citation>
    <scope>NUCLEOTIDE SEQUENCE [LARGE SCALE GENOMIC DNA]</scope>
    <source>
        <strain evidence="2">CGMCC 4.7038</strain>
    </source>
</reference>
<sequence length="394" mass="40646">MTVVVGVDGAGRSRRLGEVAAAAGRPVLPVATTSAEELGALLARARTDGAMVVVDDAHRLPAEALLMLAAAARTGVSMAISRRPTISGPELADLDEAVAALGTVEHLGPLAHDALSAMVAAVLGGPATAEHVAAVHTASAGLAAVAEAVAAAPDGTPPALVARLQRRLAGIGRDTAELATILALGLDLDDDVVCAAARLNPAQAAATRSLYDQGLLVPDGERMIPAVARAVLADLSPPERRRLHDCVASALLTAGADPVRAAEQLQAARARTPTAATVYQQAADQLRFATPDRALFWYDEALDAGAVPAVVAAGRAEAAILLGMPVDVDAATREWMISVGHLTWWARSETPSSPTARRAVRRAVVRAASVTKRPRHTVSSNSAFVTTRSRFLTR</sequence>
<gene>
    <name evidence="1" type="ORF">SAMN05443287_11610</name>
</gene>